<dbReference type="KEGG" id="dpa:109538787"/>
<dbReference type="GO" id="GO:0062129">
    <property type="term" value="C:chitin-based extracellular matrix"/>
    <property type="evidence" value="ECO:0007669"/>
    <property type="project" value="TreeGrafter"/>
</dbReference>
<dbReference type="Proteomes" id="UP000019118">
    <property type="component" value="Unassembled WGS sequence"/>
</dbReference>
<reference evidence="6" key="2">
    <citation type="submission" date="2024-08" db="UniProtKB">
        <authorList>
            <consortium name="EnsemblMetazoa"/>
        </authorList>
    </citation>
    <scope>IDENTIFICATION</scope>
</reference>
<dbReference type="AlphaFoldDB" id="N6TEH4"/>
<dbReference type="InterPro" id="IPR050468">
    <property type="entry name" value="Cuticle_Struct_Prot"/>
</dbReference>
<keyword evidence="1" id="KW-0193">Cuticle</keyword>
<dbReference type="PANTHER" id="PTHR10380:SF209">
    <property type="match status" value="1"/>
</dbReference>
<dbReference type="InterPro" id="IPR000618">
    <property type="entry name" value="Insect_cuticle"/>
</dbReference>
<dbReference type="PROSITE" id="PS51155">
    <property type="entry name" value="CHIT_BIND_RR_2"/>
    <property type="match status" value="1"/>
</dbReference>
<dbReference type="PANTHER" id="PTHR10380">
    <property type="entry name" value="CUTICLE PROTEIN"/>
    <property type="match status" value="1"/>
</dbReference>
<reference evidence="7 8" key="1">
    <citation type="journal article" date="2013" name="Genome Biol.">
        <title>Draft genome of the mountain pine beetle, Dendroctonus ponderosae Hopkins, a major forest pest.</title>
        <authorList>
            <person name="Keeling C.I."/>
            <person name="Yuen M.M."/>
            <person name="Liao N.Y."/>
            <person name="Docking T.R."/>
            <person name="Chan S.K."/>
            <person name="Taylor G.A."/>
            <person name="Palmquist D.L."/>
            <person name="Jackman S.D."/>
            <person name="Nguyen A."/>
            <person name="Li M."/>
            <person name="Henderson H."/>
            <person name="Janes J.K."/>
            <person name="Zhao Y."/>
            <person name="Pandoh P."/>
            <person name="Moore R."/>
            <person name="Sperling F.A."/>
            <person name="Huber D.P."/>
            <person name="Birol I."/>
            <person name="Jones S.J."/>
            <person name="Bohlmann J."/>
        </authorList>
    </citation>
    <scope>NUCLEOTIDE SEQUENCE</scope>
</reference>
<evidence type="ECO:0000256" key="3">
    <source>
        <dbReference type="SAM" id="SignalP"/>
    </source>
</evidence>
<keyword evidence="7" id="KW-1185">Reference proteome</keyword>
<feature type="chain" id="PRO_5010971734" evidence="3">
    <location>
        <begin position="21"/>
        <end position="578"/>
    </location>
</feature>
<gene>
    <name evidence="6" type="primary">109538787</name>
    <name evidence="5" type="ORF">D910_04910</name>
    <name evidence="4" type="ORF">YQE_07348</name>
</gene>
<feature type="region of interest" description="Disordered" evidence="2">
    <location>
        <begin position="552"/>
        <end position="578"/>
    </location>
</feature>
<proteinExistence type="predicted"/>
<feature type="non-terminal residue" evidence="4">
    <location>
        <position position="1"/>
    </location>
</feature>
<dbReference type="HOGENOM" id="CLU_395554_0_0_1"/>
<dbReference type="GO" id="GO:0008010">
    <property type="term" value="F:structural constituent of chitin-based larval cuticle"/>
    <property type="evidence" value="ECO:0007669"/>
    <property type="project" value="TreeGrafter"/>
</dbReference>
<name>N6TEH4_DENPD</name>
<dbReference type="EMBL" id="KB631964">
    <property type="protein sequence ID" value="ERL87518.1"/>
    <property type="molecule type" value="Genomic_DNA"/>
</dbReference>
<sequence>MAHLRKILLLLSLLALKGRCLEGLNQTEQAVEELIQSETKDGKLEIVKRIKKINPDGSYTIGYEADDGSFKIESRDVLGNIKGTYGFVDDEGEIKRVSYSSSNASDVFPNKSQLFPASSVVQRIPKSTTARPISSTSSTSAPASTTPLSVIQSIARRRVTQSSTSTTTARPNVVVYSSAAPRVLLQRPSLSKLPEAKSEVQINRPEASIKRQHFEDIKPVTEEFSEVRSNLLRRQTLGEPGFNSPFVHNDDQDVYNSVTSRPLFTTSRPPVRLGLTTTAPKPLEDSFQRHQLEEVESNTAVNKVGLAPTPEPLVAIRHPFQQGAILVPLSQLQNRILPVENMQEVYQARQNYAERQQVKRLTPAGLRPLPVQVDANGFIHQMPSTPYPITITPTELPSGDIDQIQPPVSTRDFQTLLNHLIRRQKMLETISELMQREKQFPGGFRRYQPRQQVGVRLEEEVPGGYEYQDERQYVGRRRASRGYQPEVTRGRGPEEEYLPAEVRESLLLRMLKLAMNPALPLQEDEDAEPQQVATAATLQYRKLPMRNVEIIGEEQLEDTDAKKRRAKRYKDEDMEYME</sequence>
<evidence type="ECO:0000313" key="7">
    <source>
        <dbReference type="Proteomes" id="UP000019118"/>
    </source>
</evidence>
<dbReference type="STRING" id="77166.N6TEH4"/>
<dbReference type="Proteomes" id="UP000030742">
    <property type="component" value="Unassembled WGS sequence"/>
</dbReference>
<accession>N6TEH4</accession>
<keyword evidence="3" id="KW-0732">Signal</keyword>
<evidence type="ECO:0000256" key="2">
    <source>
        <dbReference type="SAM" id="MobiDB-lite"/>
    </source>
</evidence>
<protein>
    <submittedName>
        <fullName evidence="4 6">Uncharacterized protein</fullName>
    </submittedName>
</protein>
<evidence type="ECO:0000313" key="4">
    <source>
        <dbReference type="EMBL" id="ENN76128.1"/>
    </source>
</evidence>
<dbReference type="Pfam" id="PF00379">
    <property type="entry name" value="Chitin_bind_4"/>
    <property type="match status" value="1"/>
</dbReference>
<evidence type="ECO:0000256" key="1">
    <source>
        <dbReference type="PROSITE-ProRule" id="PRU00497"/>
    </source>
</evidence>
<evidence type="ECO:0000313" key="8">
    <source>
        <dbReference type="Proteomes" id="UP000030742"/>
    </source>
</evidence>
<feature type="signal peptide" evidence="3">
    <location>
        <begin position="1"/>
        <end position="20"/>
    </location>
</feature>
<organism evidence="4">
    <name type="scientific">Dendroctonus ponderosae</name>
    <name type="common">Mountain pine beetle</name>
    <dbReference type="NCBI Taxonomy" id="77166"/>
    <lineage>
        <taxon>Eukaryota</taxon>
        <taxon>Metazoa</taxon>
        <taxon>Ecdysozoa</taxon>
        <taxon>Arthropoda</taxon>
        <taxon>Hexapoda</taxon>
        <taxon>Insecta</taxon>
        <taxon>Pterygota</taxon>
        <taxon>Neoptera</taxon>
        <taxon>Endopterygota</taxon>
        <taxon>Coleoptera</taxon>
        <taxon>Polyphaga</taxon>
        <taxon>Cucujiformia</taxon>
        <taxon>Curculionidae</taxon>
        <taxon>Scolytinae</taxon>
        <taxon>Dendroctonus</taxon>
    </lineage>
</organism>
<dbReference type="EMBL" id="KB740987">
    <property type="protein sequence ID" value="ENN76128.1"/>
    <property type="molecule type" value="Genomic_DNA"/>
</dbReference>
<evidence type="ECO:0000313" key="5">
    <source>
        <dbReference type="EMBL" id="ERL87518.1"/>
    </source>
</evidence>
<evidence type="ECO:0000313" key="6">
    <source>
        <dbReference type="EnsemblMetazoa" id="XP_019761735.1"/>
    </source>
</evidence>
<dbReference type="EnsemblMetazoa" id="XM_019906176.1">
    <property type="protein sequence ID" value="XP_019761735.1"/>
    <property type="gene ID" value="LOC109538787"/>
</dbReference>
<dbReference type="OrthoDB" id="6631236at2759"/>